<keyword evidence="2" id="KW-1185">Reference proteome</keyword>
<proteinExistence type="predicted"/>
<sequence length="54" mass="6143">MDLPIQWLPRSPDRAPLDFSLGTIKKQVYSITSAAREELEHKAKATFPIITHHS</sequence>
<evidence type="ECO:0000313" key="2">
    <source>
        <dbReference type="Proteomes" id="UP001152888"/>
    </source>
</evidence>
<evidence type="ECO:0000313" key="1">
    <source>
        <dbReference type="EMBL" id="CAH1989295.1"/>
    </source>
</evidence>
<accession>A0A9P0L9Z2</accession>
<organism evidence="1 2">
    <name type="scientific">Acanthoscelides obtectus</name>
    <name type="common">Bean weevil</name>
    <name type="synonym">Bruchus obtectus</name>
    <dbReference type="NCBI Taxonomy" id="200917"/>
    <lineage>
        <taxon>Eukaryota</taxon>
        <taxon>Metazoa</taxon>
        <taxon>Ecdysozoa</taxon>
        <taxon>Arthropoda</taxon>
        <taxon>Hexapoda</taxon>
        <taxon>Insecta</taxon>
        <taxon>Pterygota</taxon>
        <taxon>Neoptera</taxon>
        <taxon>Endopterygota</taxon>
        <taxon>Coleoptera</taxon>
        <taxon>Polyphaga</taxon>
        <taxon>Cucujiformia</taxon>
        <taxon>Chrysomeloidea</taxon>
        <taxon>Chrysomelidae</taxon>
        <taxon>Bruchinae</taxon>
        <taxon>Bruchini</taxon>
        <taxon>Acanthoscelides</taxon>
    </lineage>
</organism>
<comment type="caution">
    <text evidence="1">The sequence shown here is derived from an EMBL/GenBank/DDBJ whole genome shotgun (WGS) entry which is preliminary data.</text>
</comment>
<dbReference type="Proteomes" id="UP001152888">
    <property type="component" value="Unassembled WGS sequence"/>
</dbReference>
<protein>
    <submittedName>
        <fullName evidence="1">Uncharacterized protein</fullName>
    </submittedName>
</protein>
<name>A0A9P0L9Z2_ACAOB</name>
<reference evidence="1" key="1">
    <citation type="submission" date="2022-03" db="EMBL/GenBank/DDBJ databases">
        <authorList>
            <person name="Sayadi A."/>
        </authorList>
    </citation>
    <scope>NUCLEOTIDE SEQUENCE</scope>
</reference>
<dbReference type="EMBL" id="CAKOFQ010007060">
    <property type="protein sequence ID" value="CAH1989295.1"/>
    <property type="molecule type" value="Genomic_DNA"/>
</dbReference>
<gene>
    <name evidence="1" type="ORF">ACAOBT_LOCUS18938</name>
</gene>
<dbReference type="AlphaFoldDB" id="A0A9P0L9Z2"/>